<dbReference type="STRING" id="7234.B4GJI6"/>
<sequence>MVPAPTDLSTDILEESAEIGIAVRKIQELMDLEKEAEIVDDDPEFVESPITACCTDKKIDLSHENNVEHTEIMTLFELGDEGDRTPEIDRCLKIFTTKTPSEIDDQLAVTTEFFERLPNSSKFDLEKADLMEEEEEVLDYEEDGDVDDDVLSVTATSWDDMEEEEKQPEPSEASLRNFRTRGATEADIKATEIIMVCYIYTICFTIRARPTCIASSSIGVCSTIGGYPNNPAAVRPGAEHIWPQRESSGSSYNFGAASSCSTHSNNTHA</sequence>
<proteinExistence type="predicted"/>
<evidence type="ECO:0000256" key="1">
    <source>
        <dbReference type="SAM" id="MobiDB-lite"/>
    </source>
</evidence>
<dbReference type="EMBL" id="CH479184">
    <property type="protein sequence ID" value="EDW36802.1"/>
    <property type="molecule type" value="Genomic_DNA"/>
</dbReference>
<evidence type="ECO:0000313" key="2">
    <source>
        <dbReference type="EMBL" id="EDW36802.1"/>
    </source>
</evidence>
<organism evidence="3">
    <name type="scientific">Drosophila persimilis</name>
    <name type="common">Fruit fly</name>
    <dbReference type="NCBI Taxonomy" id="7234"/>
    <lineage>
        <taxon>Eukaryota</taxon>
        <taxon>Metazoa</taxon>
        <taxon>Ecdysozoa</taxon>
        <taxon>Arthropoda</taxon>
        <taxon>Hexapoda</taxon>
        <taxon>Insecta</taxon>
        <taxon>Pterygota</taxon>
        <taxon>Neoptera</taxon>
        <taxon>Endopterygota</taxon>
        <taxon>Diptera</taxon>
        <taxon>Brachycera</taxon>
        <taxon>Muscomorpha</taxon>
        <taxon>Ephydroidea</taxon>
        <taxon>Drosophilidae</taxon>
        <taxon>Drosophila</taxon>
        <taxon>Sophophora</taxon>
    </lineage>
</organism>
<keyword evidence="3" id="KW-1185">Reference proteome</keyword>
<dbReference type="Proteomes" id="UP000008744">
    <property type="component" value="Unassembled WGS sequence"/>
</dbReference>
<dbReference type="AlphaFoldDB" id="B4GJI6"/>
<accession>B4GJI6</accession>
<gene>
    <name evidence="2" type="primary">Dper\GL25865</name>
    <name evidence="2" type="ORF">Dper_GL25865</name>
</gene>
<reference evidence="2 3" key="1">
    <citation type="journal article" date="2007" name="Nature">
        <title>Evolution of genes and genomes on the Drosophila phylogeny.</title>
        <authorList>
            <consortium name="Drosophila 12 Genomes Consortium"/>
            <person name="Clark A.G."/>
            <person name="Eisen M.B."/>
            <person name="Smith D.R."/>
            <person name="Bergman C.M."/>
            <person name="Oliver B."/>
            <person name="Markow T.A."/>
            <person name="Kaufman T.C."/>
            <person name="Kellis M."/>
            <person name="Gelbart W."/>
            <person name="Iyer V.N."/>
            <person name="Pollard D.A."/>
            <person name="Sackton T.B."/>
            <person name="Larracuente A.M."/>
            <person name="Singh N.D."/>
            <person name="Abad J.P."/>
            <person name="Abt D.N."/>
            <person name="Adryan B."/>
            <person name="Aguade M."/>
            <person name="Akashi H."/>
            <person name="Anderson W.W."/>
            <person name="Aquadro C.F."/>
            <person name="Ardell D.H."/>
            <person name="Arguello R."/>
            <person name="Artieri C.G."/>
            <person name="Barbash D.A."/>
            <person name="Barker D."/>
            <person name="Barsanti P."/>
            <person name="Batterham P."/>
            <person name="Batzoglou S."/>
            <person name="Begun D."/>
            <person name="Bhutkar A."/>
            <person name="Blanco E."/>
            <person name="Bosak S.A."/>
            <person name="Bradley R.K."/>
            <person name="Brand A.D."/>
            <person name="Brent M.R."/>
            <person name="Brooks A.N."/>
            <person name="Brown R.H."/>
            <person name="Butlin R.K."/>
            <person name="Caggese C."/>
            <person name="Calvi B.R."/>
            <person name="Bernardo de Carvalho A."/>
            <person name="Caspi A."/>
            <person name="Castrezana S."/>
            <person name="Celniker S.E."/>
            <person name="Chang J.L."/>
            <person name="Chapple C."/>
            <person name="Chatterji S."/>
            <person name="Chinwalla A."/>
            <person name="Civetta A."/>
            <person name="Clifton S.W."/>
            <person name="Comeron J.M."/>
            <person name="Costello J.C."/>
            <person name="Coyne J.A."/>
            <person name="Daub J."/>
            <person name="David R.G."/>
            <person name="Delcher A.L."/>
            <person name="Delehaunty K."/>
            <person name="Do C.B."/>
            <person name="Ebling H."/>
            <person name="Edwards K."/>
            <person name="Eickbush T."/>
            <person name="Evans J.D."/>
            <person name="Filipski A."/>
            <person name="Findeiss S."/>
            <person name="Freyhult E."/>
            <person name="Fulton L."/>
            <person name="Fulton R."/>
            <person name="Garcia A.C."/>
            <person name="Gardiner A."/>
            <person name="Garfield D.A."/>
            <person name="Garvin B.E."/>
            <person name="Gibson G."/>
            <person name="Gilbert D."/>
            <person name="Gnerre S."/>
            <person name="Godfrey J."/>
            <person name="Good R."/>
            <person name="Gotea V."/>
            <person name="Gravely B."/>
            <person name="Greenberg A.J."/>
            <person name="Griffiths-Jones S."/>
            <person name="Gross S."/>
            <person name="Guigo R."/>
            <person name="Gustafson E.A."/>
            <person name="Haerty W."/>
            <person name="Hahn M.W."/>
            <person name="Halligan D.L."/>
            <person name="Halpern A.L."/>
            <person name="Halter G.M."/>
            <person name="Han M.V."/>
            <person name="Heger A."/>
            <person name="Hillier L."/>
            <person name="Hinrichs A.S."/>
            <person name="Holmes I."/>
            <person name="Hoskins R.A."/>
            <person name="Hubisz M.J."/>
            <person name="Hultmark D."/>
            <person name="Huntley M.A."/>
            <person name="Jaffe D.B."/>
            <person name="Jagadeeshan S."/>
            <person name="Jeck W.R."/>
            <person name="Johnson J."/>
            <person name="Jones C.D."/>
            <person name="Jordan W.C."/>
            <person name="Karpen G.H."/>
            <person name="Kataoka E."/>
            <person name="Keightley P.D."/>
            <person name="Kheradpour P."/>
            <person name="Kirkness E.F."/>
            <person name="Koerich L.B."/>
            <person name="Kristiansen K."/>
            <person name="Kudrna D."/>
            <person name="Kulathinal R.J."/>
            <person name="Kumar S."/>
            <person name="Kwok R."/>
            <person name="Lander E."/>
            <person name="Langley C.H."/>
            <person name="Lapoint R."/>
            <person name="Lazzaro B.P."/>
            <person name="Lee S.J."/>
            <person name="Levesque L."/>
            <person name="Li R."/>
            <person name="Lin C.F."/>
            <person name="Lin M.F."/>
            <person name="Lindblad-Toh K."/>
            <person name="Llopart A."/>
            <person name="Long M."/>
            <person name="Low L."/>
            <person name="Lozovsky E."/>
            <person name="Lu J."/>
            <person name="Luo M."/>
            <person name="Machado C.A."/>
            <person name="Makalowski W."/>
            <person name="Marzo M."/>
            <person name="Matsuda M."/>
            <person name="Matzkin L."/>
            <person name="McAllister B."/>
            <person name="McBride C.S."/>
            <person name="McKernan B."/>
            <person name="McKernan K."/>
            <person name="Mendez-Lago M."/>
            <person name="Minx P."/>
            <person name="Mollenhauer M.U."/>
            <person name="Montooth K."/>
            <person name="Mount S.M."/>
            <person name="Mu X."/>
            <person name="Myers E."/>
            <person name="Negre B."/>
            <person name="Newfeld S."/>
            <person name="Nielsen R."/>
            <person name="Noor M.A."/>
            <person name="O'Grady P."/>
            <person name="Pachter L."/>
            <person name="Papaceit M."/>
            <person name="Parisi M.J."/>
            <person name="Parisi M."/>
            <person name="Parts L."/>
            <person name="Pedersen J.S."/>
            <person name="Pesole G."/>
            <person name="Phillippy A.M."/>
            <person name="Ponting C.P."/>
            <person name="Pop M."/>
            <person name="Porcelli D."/>
            <person name="Powell J.R."/>
            <person name="Prohaska S."/>
            <person name="Pruitt K."/>
            <person name="Puig M."/>
            <person name="Quesneville H."/>
            <person name="Ram K.R."/>
            <person name="Rand D."/>
            <person name="Rasmussen M.D."/>
            <person name="Reed L.K."/>
            <person name="Reenan R."/>
            <person name="Reily A."/>
            <person name="Remington K.A."/>
            <person name="Rieger T.T."/>
            <person name="Ritchie M.G."/>
            <person name="Robin C."/>
            <person name="Rogers Y.H."/>
            <person name="Rohde C."/>
            <person name="Rozas J."/>
            <person name="Rubenfield M.J."/>
            <person name="Ruiz A."/>
            <person name="Russo S."/>
            <person name="Salzberg S.L."/>
            <person name="Sanchez-Gracia A."/>
            <person name="Saranga D.J."/>
            <person name="Sato H."/>
            <person name="Schaeffer S.W."/>
            <person name="Schatz M.C."/>
            <person name="Schlenke T."/>
            <person name="Schwartz R."/>
            <person name="Segarra C."/>
            <person name="Singh R.S."/>
            <person name="Sirot L."/>
            <person name="Sirota M."/>
            <person name="Sisneros N.B."/>
            <person name="Smith C.D."/>
            <person name="Smith T.F."/>
            <person name="Spieth J."/>
            <person name="Stage D.E."/>
            <person name="Stark A."/>
            <person name="Stephan W."/>
            <person name="Strausberg R.L."/>
            <person name="Strempel S."/>
            <person name="Sturgill D."/>
            <person name="Sutton G."/>
            <person name="Sutton G.G."/>
            <person name="Tao W."/>
            <person name="Teichmann S."/>
            <person name="Tobari Y.N."/>
            <person name="Tomimura Y."/>
            <person name="Tsolas J.M."/>
            <person name="Valente V.L."/>
            <person name="Venter E."/>
            <person name="Venter J.C."/>
            <person name="Vicario S."/>
            <person name="Vieira F.G."/>
            <person name="Vilella A.J."/>
            <person name="Villasante A."/>
            <person name="Walenz B."/>
            <person name="Wang J."/>
            <person name="Wasserman M."/>
            <person name="Watts T."/>
            <person name="Wilson D."/>
            <person name="Wilson R.K."/>
            <person name="Wing R.A."/>
            <person name="Wolfner M.F."/>
            <person name="Wong A."/>
            <person name="Wong G.K."/>
            <person name="Wu C.I."/>
            <person name="Wu G."/>
            <person name="Yamamoto D."/>
            <person name="Yang H.P."/>
            <person name="Yang S.P."/>
            <person name="Yorke J.A."/>
            <person name="Yoshida K."/>
            <person name="Zdobnov E."/>
            <person name="Zhang P."/>
            <person name="Zhang Y."/>
            <person name="Zimin A.V."/>
            <person name="Baldwin J."/>
            <person name="Abdouelleil A."/>
            <person name="Abdulkadir J."/>
            <person name="Abebe A."/>
            <person name="Abera B."/>
            <person name="Abreu J."/>
            <person name="Acer S.C."/>
            <person name="Aftuck L."/>
            <person name="Alexander A."/>
            <person name="An P."/>
            <person name="Anderson E."/>
            <person name="Anderson S."/>
            <person name="Arachi H."/>
            <person name="Azer M."/>
            <person name="Bachantsang P."/>
            <person name="Barry A."/>
            <person name="Bayul T."/>
            <person name="Berlin A."/>
            <person name="Bessette D."/>
            <person name="Bloom T."/>
            <person name="Blye J."/>
            <person name="Boguslavskiy L."/>
            <person name="Bonnet C."/>
            <person name="Boukhgalter B."/>
            <person name="Bourzgui I."/>
            <person name="Brown A."/>
            <person name="Cahill P."/>
            <person name="Channer S."/>
            <person name="Cheshatsang Y."/>
            <person name="Chuda L."/>
            <person name="Citroen M."/>
            <person name="Collymore A."/>
            <person name="Cooke P."/>
            <person name="Costello M."/>
            <person name="D'Aco K."/>
            <person name="Daza R."/>
            <person name="De Haan G."/>
            <person name="DeGray S."/>
            <person name="DeMaso C."/>
            <person name="Dhargay N."/>
            <person name="Dooley K."/>
            <person name="Dooley E."/>
            <person name="Doricent M."/>
            <person name="Dorje P."/>
            <person name="Dorjee K."/>
            <person name="Dupes A."/>
            <person name="Elong R."/>
            <person name="Falk J."/>
            <person name="Farina A."/>
            <person name="Faro S."/>
            <person name="Ferguson D."/>
            <person name="Fisher S."/>
            <person name="Foley C.D."/>
            <person name="Franke A."/>
            <person name="Friedrich D."/>
            <person name="Gadbois L."/>
            <person name="Gearin G."/>
            <person name="Gearin C.R."/>
            <person name="Giannoukos G."/>
            <person name="Goode T."/>
            <person name="Graham J."/>
            <person name="Grandbois E."/>
            <person name="Grewal S."/>
            <person name="Gyaltsen K."/>
            <person name="Hafez N."/>
            <person name="Hagos B."/>
            <person name="Hall J."/>
            <person name="Henson C."/>
            <person name="Hollinger A."/>
            <person name="Honan T."/>
            <person name="Huard M.D."/>
            <person name="Hughes L."/>
            <person name="Hurhula B."/>
            <person name="Husby M.E."/>
            <person name="Kamat A."/>
            <person name="Kanga B."/>
            <person name="Kashin S."/>
            <person name="Khazanovich D."/>
            <person name="Kisner P."/>
            <person name="Lance K."/>
            <person name="Lara M."/>
            <person name="Lee W."/>
            <person name="Lennon N."/>
            <person name="Letendre F."/>
            <person name="LeVine R."/>
            <person name="Lipovsky A."/>
            <person name="Liu X."/>
            <person name="Liu J."/>
            <person name="Liu S."/>
            <person name="Lokyitsang T."/>
            <person name="Lokyitsang Y."/>
            <person name="Lubonja R."/>
            <person name="Lui A."/>
            <person name="MacDonald P."/>
            <person name="Magnisalis V."/>
            <person name="Maru K."/>
            <person name="Matthews C."/>
            <person name="McCusker W."/>
            <person name="McDonough S."/>
            <person name="Mehta T."/>
            <person name="Meldrim J."/>
            <person name="Meneus L."/>
            <person name="Mihai O."/>
            <person name="Mihalev A."/>
            <person name="Mihova T."/>
            <person name="Mittelman R."/>
            <person name="Mlenga V."/>
            <person name="Montmayeur A."/>
            <person name="Mulrain L."/>
            <person name="Navidi A."/>
            <person name="Naylor J."/>
            <person name="Negash T."/>
            <person name="Nguyen T."/>
            <person name="Nguyen N."/>
            <person name="Nicol R."/>
            <person name="Norbu C."/>
            <person name="Norbu N."/>
            <person name="Novod N."/>
            <person name="O'Neill B."/>
            <person name="Osman S."/>
            <person name="Markiewicz E."/>
            <person name="Oyono O.L."/>
            <person name="Patti C."/>
            <person name="Phunkhang P."/>
            <person name="Pierre F."/>
            <person name="Priest M."/>
            <person name="Raghuraman S."/>
            <person name="Rege F."/>
            <person name="Reyes R."/>
            <person name="Rise C."/>
            <person name="Rogov P."/>
            <person name="Ross K."/>
            <person name="Ryan E."/>
            <person name="Settipalli S."/>
            <person name="Shea T."/>
            <person name="Sherpa N."/>
            <person name="Shi L."/>
            <person name="Shih D."/>
            <person name="Sparrow T."/>
            <person name="Spaulding J."/>
            <person name="Stalker J."/>
            <person name="Stange-Thomann N."/>
            <person name="Stavropoulos S."/>
            <person name="Stone C."/>
            <person name="Strader C."/>
            <person name="Tesfaye S."/>
            <person name="Thomson T."/>
            <person name="Thoulutsang Y."/>
            <person name="Thoulutsang D."/>
            <person name="Topham K."/>
            <person name="Topping I."/>
            <person name="Tsamla T."/>
            <person name="Vassiliev H."/>
            <person name="Vo A."/>
            <person name="Wangchuk T."/>
            <person name="Wangdi T."/>
            <person name="Weiand M."/>
            <person name="Wilkinson J."/>
            <person name="Wilson A."/>
            <person name="Yadav S."/>
            <person name="Young G."/>
            <person name="Yu Q."/>
            <person name="Zembek L."/>
            <person name="Zhong D."/>
            <person name="Zimmer A."/>
            <person name="Zwirko Z."/>
            <person name="Jaffe D.B."/>
            <person name="Alvarez P."/>
            <person name="Brockman W."/>
            <person name="Butler J."/>
            <person name="Chin C."/>
            <person name="Gnerre S."/>
            <person name="Grabherr M."/>
            <person name="Kleber M."/>
            <person name="Mauceli E."/>
            <person name="MacCallum I."/>
        </authorList>
    </citation>
    <scope>NUCLEOTIDE SEQUENCE [LARGE SCALE GENOMIC DNA]</scope>
    <source>
        <strain evidence="3">MSH-3 / Tucson 14011-0111.49</strain>
    </source>
</reference>
<feature type="region of interest" description="Disordered" evidence="1">
    <location>
        <begin position="159"/>
        <end position="178"/>
    </location>
</feature>
<dbReference type="HOGENOM" id="CLU_1035374_0_0_1"/>
<evidence type="ECO:0000313" key="3">
    <source>
        <dbReference type="Proteomes" id="UP000008744"/>
    </source>
</evidence>
<dbReference type="OrthoDB" id="7869957at2759"/>
<protein>
    <submittedName>
        <fullName evidence="2">GL25865</fullName>
    </submittedName>
</protein>
<name>B4GJI6_DROPE</name>